<evidence type="ECO:0000259" key="3">
    <source>
        <dbReference type="Pfam" id="PF01408"/>
    </source>
</evidence>
<gene>
    <name evidence="5" type="ORF">METZ01_LOCUS60265</name>
</gene>
<organism evidence="5">
    <name type="scientific">marine metagenome</name>
    <dbReference type="NCBI Taxonomy" id="408172"/>
    <lineage>
        <taxon>unclassified sequences</taxon>
        <taxon>metagenomes</taxon>
        <taxon>ecological metagenomes</taxon>
    </lineage>
</organism>
<accession>A0A381SVU0</accession>
<reference evidence="5" key="1">
    <citation type="submission" date="2018-05" db="EMBL/GenBank/DDBJ databases">
        <authorList>
            <person name="Lanie J.A."/>
            <person name="Ng W.-L."/>
            <person name="Kazmierczak K.M."/>
            <person name="Andrzejewski T.M."/>
            <person name="Davidsen T.M."/>
            <person name="Wayne K.J."/>
            <person name="Tettelin H."/>
            <person name="Glass J.I."/>
            <person name="Rusch D."/>
            <person name="Podicherti R."/>
            <person name="Tsui H.-C.T."/>
            <person name="Winkler M.E."/>
        </authorList>
    </citation>
    <scope>NUCLEOTIDE SEQUENCE</scope>
</reference>
<name>A0A381SVU0_9ZZZZ</name>
<evidence type="ECO:0000256" key="2">
    <source>
        <dbReference type="ARBA" id="ARBA00023002"/>
    </source>
</evidence>
<evidence type="ECO:0008006" key="6">
    <source>
        <dbReference type="Google" id="ProtNLM"/>
    </source>
</evidence>
<dbReference type="InterPro" id="IPR050984">
    <property type="entry name" value="Gfo/Idh/MocA_domain"/>
</dbReference>
<dbReference type="PANTHER" id="PTHR22604:SF105">
    <property type="entry name" value="TRANS-1,2-DIHYDROBENZENE-1,2-DIOL DEHYDROGENASE"/>
    <property type="match status" value="1"/>
</dbReference>
<feature type="domain" description="GFO/IDH/MocA-like oxidoreductase" evidence="4">
    <location>
        <begin position="133"/>
        <end position="247"/>
    </location>
</feature>
<proteinExistence type="inferred from homology"/>
<comment type="similarity">
    <text evidence="1">Belongs to the Gfo/Idh/MocA family.</text>
</comment>
<dbReference type="Pfam" id="PF01408">
    <property type="entry name" value="GFO_IDH_MocA"/>
    <property type="match status" value="1"/>
</dbReference>
<dbReference type="AlphaFoldDB" id="A0A381SVU0"/>
<evidence type="ECO:0000256" key="1">
    <source>
        <dbReference type="ARBA" id="ARBA00010928"/>
    </source>
</evidence>
<dbReference type="InterPro" id="IPR055170">
    <property type="entry name" value="GFO_IDH_MocA-like_dom"/>
</dbReference>
<dbReference type="SUPFAM" id="SSF51735">
    <property type="entry name" value="NAD(P)-binding Rossmann-fold domains"/>
    <property type="match status" value="1"/>
</dbReference>
<dbReference type="PANTHER" id="PTHR22604">
    <property type="entry name" value="OXIDOREDUCTASES"/>
    <property type="match status" value="1"/>
</dbReference>
<dbReference type="EMBL" id="UINC01003563">
    <property type="protein sequence ID" value="SVA07411.1"/>
    <property type="molecule type" value="Genomic_DNA"/>
</dbReference>
<dbReference type="Pfam" id="PF22725">
    <property type="entry name" value="GFO_IDH_MocA_C3"/>
    <property type="match status" value="1"/>
</dbReference>
<protein>
    <recommendedName>
        <fullName evidence="6">Gfo/Idh/MocA-like oxidoreductase N-terminal domain-containing protein</fullName>
    </recommendedName>
</protein>
<evidence type="ECO:0000313" key="5">
    <source>
        <dbReference type="EMBL" id="SVA07411.1"/>
    </source>
</evidence>
<dbReference type="InterPro" id="IPR036291">
    <property type="entry name" value="NAD(P)-bd_dom_sf"/>
</dbReference>
<dbReference type="GO" id="GO:0000166">
    <property type="term" value="F:nucleotide binding"/>
    <property type="evidence" value="ECO:0007669"/>
    <property type="project" value="InterPro"/>
</dbReference>
<evidence type="ECO:0000259" key="4">
    <source>
        <dbReference type="Pfam" id="PF22725"/>
    </source>
</evidence>
<dbReference type="InterPro" id="IPR000683">
    <property type="entry name" value="Gfo/Idh/MocA-like_OxRdtase_N"/>
</dbReference>
<dbReference type="SUPFAM" id="SSF55347">
    <property type="entry name" value="Glyceraldehyde-3-phosphate dehydrogenase-like, C-terminal domain"/>
    <property type="match status" value="1"/>
</dbReference>
<dbReference type="Gene3D" id="3.30.360.10">
    <property type="entry name" value="Dihydrodipicolinate Reductase, domain 2"/>
    <property type="match status" value="1"/>
</dbReference>
<dbReference type="GO" id="GO:0016491">
    <property type="term" value="F:oxidoreductase activity"/>
    <property type="evidence" value="ECO:0007669"/>
    <property type="project" value="UniProtKB-KW"/>
</dbReference>
<sequence length="329" mass="34792">MRWLVVGHGGIVPTFLDAARGIGHEVVAVVGRDPGRAAAFAKAHGIAEAHHIVEATAEATSSAGWVDAAYVATPHSAHRDATLALLGAGVPVLCEKPMAVNAGQVSEMVAAARATDTFLMEAMWTLHLPVHDEVRAWIKSGRIGVPKLVEASFGFRTPYEPDSRLWSRDLAGGSLLDLGIYPLTLADMVFGGPPDVVSAVAELSPEAVDAHLAMVLAYPGGGLARLGSAINTRMSAEARIVGESGTITIPAFWSAERAFLESPSDSEEAHRPHRVNGFEYQILEAARCLRAGLTESPVVGWAWSLRMAGLMDAIRAQIGVHYPADAEVS</sequence>
<feature type="domain" description="Gfo/Idh/MocA-like oxidoreductase N-terminal" evidence="3">
    <location>
        <begin position="1"/>
        <end position="120"/>
    </location>
</feature>
<dbReference type="Gene3D" id="3.40.50.720">
    <property type="entry name" value="NAD(P)-binding Rossmann-like Domain"/>
    <property type="match status" value="1"/>
</dbReference>
<keyword evidence="2" id="KW-0560">Oxidoreductase</keyword>